<reference evidence="3 4" key="1">
    <citation type="journal article" date="2017" name="Gigascience">
        <title>Draft genome of the honey bee ectoparasitic mite, Tropilaelaps mercedesae, is shaped by the parasitic life history.</title>
        <authorList>
            <person name="Dong X."/>
            <person name="Armstrong S.D."/>
            <person name="Xia D."/>
            <person name="Makepeace B.L."/>
            <person name="Darby A.C."/>
            <person name="Kadowaki T."/>
        </authorList>
    </citation>
    <scope>NUCLEOTIDE SEQUENCE [LARGE SCALE GENOMIC DNA]</scope>
    <source>
        <strain evidence="3">Wuxi-XJTLU</strain>
    </source>
</reference>
<feature type="region of interest" description="Disordered" evidence="2">
    <location>
        <begin position="192"/>
        <end position="282"/>
    </location>
</feature>
<feature type="region of interest" description="Disordered" evidence="2">
    <location>
        <begin position="368"/>
        <end position="394"/>
    </location>
</feature>
<feature type="region of interest" description="Disordered" evidence="2">
    <location>
        <begin position="109"/>
        <end position="160"/>
    </location>
</feature>
<protein>
    <submittedName>
        <fullName evidence="3">Uncharacterized protein</fullName>
    </submittedName>
</protein>
<feature type="region of interest" description="Disordered" evidence="2">
    <location>
        <begin position="432"/>
        <end position="453"/>
    </location>
</feature>
<evidence type="ECO:0000256" key="1">
    <source>
        <dbReference type="SAM" id="Coils"/>
    </source>
</evidence>
<comment type="caution">
    <text evidence="3">The sequence shown here is derived from an EMBL/GenBank/DDBJ whole genome shotgun (WGS) entry which is preliminary data.</text>
</comment>
<feature type="compositionally biased region" description="Polar residues" evidence="2">
    <location>
        <begin position="324"/>
        <end position="337"/>
    </location>
</feature>
<feature type="non-terminal residue" evidence="3">
    <location>
        <position position="530"/>
    </location>
</feature>
<dbReference type="InParanoid" id="A0A1V9XGY4"/>
<feature type="compositionally biased region" description="Low complexity" evidence="2">
    <location>
        <begin position="210"/>
        <end position="222"/>
    </location>
</feature>
<dbReference type="Proteomes" id="UP000192247">
    <property type="component" value="Unassembled WGS sequence"/>
</dbReference>
<feature type="compositionally biased region" description="Polar residues" evidence="2">
    <location>
        <begin position="122"/>
        <end position="131"/>
    </location>
</feature>
<feature type="coiled-coil region" evidence="1">
    <location>
        <begin position="501"/>
        <end position="528"/>
    </location>
</feature>
<feature type="region of interest" description="Disordered" evidence="2">
    <location>
        <begin position="1"/>
        <end position="59"/>
    </location>
</feature>
<organism evidence="3 4">
    <name type="scientific">Tropilaelaps mercedesae</name>
    <dbReference type="NCBI Taxonomy" id="418985"/>
    <lineage>
        <taxon>Eukaryota</taxon>
        <taxon>Metazoa</taxon>
        <taxon>Ecdysozoa</taxon>
        <taxon>Arthropoda</taxon>
        <taxon>Chelicerata</taxon>
        <taxon>Arachnida</taxon>
        <taxon>Acari</taxon>
        <taxon>Parasitiformes</taxon>
        <taxon>Mesostigmata</taxon>
        <taxon>Gamasina</taxon>
        <taxon>Dermanyssoidea</taxon>
        <taxon>Laelapidae</taxon>
        <taxon>Tropilaelaps</taxon>
    </lineage>
</organism>
<accession>A0A1V9XGY4</accession>
<proteinExistence type="predicted"/>
<gene>
    <name evidence="3" type="ORF">BIW11_03739</name>
</gene>
<feature type="compositionally biased region" description="Polar residues" evidence="2">
    <location>
        <begin position="251"/>
        <end position="265"/>
    </location>
</feature>
<feature type="compositionally biased region" description="Low complexity" evidence="2">
    <location>
        <begin position="132"/>
        <end position="141"/>
    </location>
</feature>
<dbReference type="AlphaFoldDB" id="A0A1V9XGY4"/>
<keyword evidence="1" id="KW-0175">Coiled coil</keyword>
<feature type="compositionally biased region" description="Low complexity" evidence="2">
    <location>
        <begin position="381"/>
        <end position="394"/>
    </location>
</feature>
<dbReference type="EMBL" id="MNPL01011353">
    <property type="protein sequence ID" value="OQR72638.1"/>
    <property type="molecule type" value="Genomic_DNA"/>
</dbReference>
<feature type="compositionally biased region" description="Low complexity" evidence="2">
    <location>
        <begin position="1"/>
        <end position="15"/>
    </location>
</feature>
<keyword evidence="4" id="KW-1185">Reference proteome</keyword>
<feature type="compositionally biased region" description="Basic and acidic residues" evidence="2">
    <location>
        <begin position="33"/>
        <end position="44"/>
    </location>
</feature>
<evidence type="ECO:0000256" key="2">
    <source>
        <dbReference type="SAM" id="MobiDB-lite"/>
    </source>
</evidence>
<feature type="compositionally biased region" description="Low complexity" evidence="2">
    <location>
        <begin position="300"/>
        <end position="317"/>
    </location>
</feature>
<feature type="region of interest" description="Disordered" evidence="2">
    <location>
        <begin position="300"/>
        <end position="353"/>
    </location>
</feature>
<evidence type="ECO:0000313" key="3">
    <source>
        <dbReference type="EMBL" id="OQR72638.1"/>
    </source>
</evidence>
<sequence length="530" mass="57120">MQQTQPQLQSAQIQQALSKKSKDVMDRGASGSGDKDKKEKDKSKKKEAKAKSKMMLMIRNGVPSSDVKLYGTVDPPEAILEAAKSESLMQQQQSQMMEQTSTSSMLLMSASMKSSRPESVASIGSLNSTKSAPAKAQQPQAIDSTEWSPYKRRGGSGEDSYATLEGIQRAYLHHQEHQQQQMQWQQSMATTNAGLNNATNGGNGQGQGVGASSLASQGASGHHLLHHPSLHPPRTSKSLLHEAESMESLLSAHSQQQMALAQSPPNYKGQPHTVGPGAIHSDQLMVSPGQQTLQQMRLMMQARSPHSSPQNSPYSSPQKAPAPRSSNGLACSQSSICYSPPSTPQRSNSSMSHHRFDISPLNIHHYPMQQQYSPTTGGGRSMMSSAGLTSSLTSSATSPYHQLAYQQPSTYASSSLKINRAERRQALDYASKTLPHNATANGNSRLSQGGSRFLYSGSPGLSHATPPRGVRFPKDDDGGCGGLGSTLSLVSTTSSMYSSPEERHALELRRLRKELEHSNDKVVTLTAQLT</sequence>
<evidence type="ECO:0000313" key="4">
    <source>
        <dbReference type="Proteomes" id="UP000192247"/>
    </source>
</evidence>
<feature type="compositionally biased region" description="Polar residues" evidence="2">
    <location>
        <begin position="434"/>
        <end position="450"/>
    </location>
</feature>
<name>A0A1V9XGY4_9ACAR</name>